<evidence type="ECO:0000313" key="2">
    <source>
        <dbReference type="EMBL" id="KDN85671.1"/>
    </source>
</evidence>
<dbReference type="InterPro" id="IPR036736">
    <property type="entry name" value="ACP-like_sf"/>
</dbReference>
<dbReference type="PATRIC" id="fig|1348663.4.peg.2494"/>
<dbReference type="SUPFAM" id="SSF47336">
    <property type="entry name" value="ACP-like"/>
    <property type="match status" value="1"/>
</dbReference>
<organism evidence="2 3">
    <name type="scientific">Kitasatospora cheerisanensis KCTC 2395</name>
    <dbReference type="NCBI Taxonomy" id="1348663"/>
    <lineage>
        <taxon>Bacteria</taxon>
        <taxon>Bacillati</taxon>
        <taxon>Actinomycetota</taxon>
        <taxon>Actinomycetes</taxon>
        <taxon>Kitasatosporales</taxon>
        <taxon>Streptomycetaceae</taxon>
        <taxon>Kitasatospora</taxon>
    </lineage>
</organism>
<gene>
    <name evidence="2" type="ORF">KCH_25800</name>
</gene>
<dbReference type="EMBL" id="JNBY01000080">
    <property type="protein sequence ID" value="KDN85671.1"/>
    <property type="molecule type" value="Genomic_DNA"/>
</dbReference>
<reference evidence="2 3" key="1">
    <citation type="submission" date="2014-05" db="EMBL/GenBank/DDBJ databases">
        <title>Draft Genome Sequence of Kitasatospora cheerisanensis KCTC 2395.</title>
        <authorList>
            <person name="Nam D.H."/>
        </authorList>
    </citation>
    <scope>NUCLEOTIDE SEQUENCE [LARGE SCALE GENOMIC DNA]</scope>
    <source>
        <strain evidence="2 3">KCTC 2395</strain>
    </source>
</reference>
<accession>A0A066Z5V3</accession>
<dbReference type="InterPro" id="IPR009081">
    <property type="entry name" value="PP-bd_ACP"/>
</dbReference>
<name>A0A066Z5V3_9ACTN</name>
<sequence length="88" mass="9256">MTTPTSTARILRGALAQAAGADPDTLPEDGHLEHDLGIDSLALHELVVGLEQQLTVTVPDEEVGRLATVADLRDLLARLGHPTGTDPE</sequence>
<dbReference type="OrthoDB" id="3392378at2"/>
<dbReference type="Pfam" id="PF00550">
    <property type="entry name" value="PP-binding"/>
    <property type="match status" value="1"/>
</dbReference>
<dbReference type="Proteomes" id="UP000027178">
    <property type="component" value="Unassembled WGS sequence"/>
</dbReference>
<evidence type="ECO:0000259" key="1">
    <source>
        <dbReference type="PROSITE" id="PS50075"/>
    </source>
</evidence>
<dbReference type="Gene3D" id="1.10.1200.10">
    <property type="entry name" value="ACP-like"/>
    <property type="match status" value="1"/>
</dbReference>
<proteinExistence type="predicted"/>
<keyword evidence="3" id="KW-1185">Reference proteome</keyword>
<comment type="caution">
    <text evidence="2">The sequence shown here is derived from an EMBL/GenBank/DDBJ whole genome shotgun (WGS) entry which is preliminary data.</text>
</comment>
<dbReference type="AlphaFoldDB" id="A0A066Z5V3"/>
<protein>
    <recommendedName>
        <fullName evidence="1">Carrier domain-containing protein</fullName>
    </recommendedName>
</protein>
<dbReference type="RefSeq" id="WP_035862507.1">
    <property type="nucleotide sequence ID" value="NZ_KK853997.1"/>
</dbReference>
<evidence type="ECO:0000313" key="3">
    <source>
        <dbReference type="Proteomes" id="UP000027178"/>
    </source>
</evidence>
<dbReference type="HOGENOM" id="CLU_108696_5_4_11"/>
<dbReference type="PROSITE" id="PS50075">
    <property type="entry name" value="CARRIER"/>
    <property type="match status" value="1"/>
</dbReference>
<feature type="domain" description="Carrier" evidence="1">
    <location>
        <begin position="5"/>
        <end position="80"/>
    </location>
</feature>